<evidence type="ECO:0000313" key="2">
    <source>
        <dbReference type="Proteomes" id="UP000054538"/>
    </source>
</evidence>
<name>A0A0D0D6F8_9AGAM</name>
<dbReference type="OrthoDB" id="2704961at2759"/>
<dbReference type="InParanoid" id="A0A0D0D6F8"/>
<gene>
    <name evidence="1" type="ORF">PAXRUDRAFT_770172</name>
</gene>
<dbReference type="HOGENOM" id="CLU_2097595_0_0_1"/>
<keyword evidence="2" id="KW-1185">Reference proteome</keyword>
<dbReference type="Proteomes" id="UP000054538">
    <property type="component" value="Unassembled WGS sequence"/>
</dbReference>
<protein>
    <submittedName>
        <fullName evidence="1">Uncharacterized protein</fullName>
    </submittedName>
</protein>
<dbReference type="EMBL" id="KN826332">
    <property type="protein sequence ID" value="KIK79256.1"/>
    <property type="molecule type" value="Genomic_DNA"/>
</dbReference>
<sequence>MKFYIPFTKCSAAGEDMQCAPLPGCITDPQATLKNHFCVNPTPQDAHLFSWKHLKSSLCPLSKTKVTSRLTAVSKACKGPQPVDRKNPALPTQRCPFQCSQSHGSLGRKFFHAVPL</sequence>
<proteinExistence type="predicted"/>
<dbReference type="AlphaFoldDB" id="A0A0D0D6F8"/>
<evidence type="ECO:0000313" key="1">
    <source>
        <dbReference type="EMBL" id="KIK79256.1"/>
    </source>
</evidence>
<accession>A0A0D0D6F8</accession>
<reference evidence="2" key="2">
    <citation type="submission" date="2015-01" db="EMBL/GenBank/DDBJ databases">
        <title>Evolutionary Origins and Diversification of the Mycorrhizal Mutualists.</title>
        <authorList>
            <consortium name="DOE Joint Genome Institute"/>
            <consortium name="Mycorrhizal Genomics Consortium"/>
            <person name="Kohler A."/>
            <person name="Kuo A."/>
            <person name="Nagy L.G."/>
            <person name="Floudas D."/>
            <person name="Copeland A."/>
            <person name="Barry K.W."/>
            <person name="Cichocki N."/>
            <person name="Veneault-Fourrey C."/>
            <person name="LaButti K."/>
            <person name="Lindquist E.A."/>
            <person name="Lipzen A."/>
            <person name="Lundell T."/>
            <person name="Morin E."/>
            <person name="Murat C."/>
            <person name="Riley R."/>
            <person name="Ohm R."/>
            <person name="Sun H."/>
            <person name="Tunlid A."/>
            <person name="Henrissat B."/>
            <person name="Grigoriev I.V."/>
            <person name="Hibbett D.S."/>
            <person name="Martin F."/>
        </authorList>
    </citation>
    <scope>NUCLEOTIDE SEQUENCE [LARGE SCALE GENOMIC DNA]</scope>
    <source>
        <strain evidence="2">Ve08.2h10</strain>
    </source>
</reference>
<reference evidence="1 2" key="1">
    <citation type="submission" date="2014-04" db="EMBL/GenBank/DDBJ databases">
        <authorList>
            <consortium name="DOE Joint Genome Institute"/>
            <person name="Kuo A."/>
            <person name="Kohler A."/>
            <person name="Jargeat P."/>
            <person name="Nagy L.G."/>
            <person name="Floudas D."/>
            <person name="Copeland A."/>
            <person name="Barry K.W."/>
            <person name="Cichocki N."/>
            <person name="Veneault-Fourrey C."/>
            <person name="LaButti K."/>
            <person name="Lindquist E.A."/>
            <person name="Lipzen A."/>
            <person name="Lundell T."/>
            <person name="Morin E."/>
            <person name="Murat C."/>
            <person name="Sun H."/>
            <person name="Tunlid A."/>
            <person name="Henrissat B."/>
            <person name="Grigoriev I.V."/>
            <person name="Hibbett D.S."/>
            <person name="Martin F."/>
            <person name="Nordberg H.P."/>
            <person name="Cantor M.N."/>
            <person name="Hua S.X."/>
        </authorList>
    </citation>
    <scope>NUCLEOTIDE SEQUENCE [LARGE SCALE GENOMIC DNA]</scope>
    <source>
        <strain evidence="1 2">Ve08.2h10</strain>
    </source>
</reference>
<dbReference type="STRING" id="930991.A0A0D0D6F8"/>
<organism evidence="1 2">
    <name type="scientific">Paxillus rubicundulus Ve08.2h10</name>
    <dbReference type="NCBI Taxonomy" id="930991"/>
    <lineage>
        <taxon>Eukaryota</taxon>
        <taxon>Fungi</taxon>
        <taxon>Dikarya</taxon>
        <taxon>Basidiomycota</taxon>
        <taxon>Agaricomycotina</taxon>
        <taxon>Agaricomycetes</taxon>
        <taxon>Agaricomycetidae</taxon>
        <taxon>Boletales</taxon>
        <taxon>Paxilineae</taxon>
        <taxon>Paxillaceae</taxon>
        <taxon>Paxillus</taxon>
    </lineage>
</organism>